<dbReference type="InterPro" id="IPR005515">
    <property type="entry name" value="VOMI"/>
</dbReference>
<dbReference type="KEGG" id="emc:129326299"/>
<proteinExistence type="predicted"/>
<evidence type="ECO:0000313" key="2">
    <source>
        <dbReference type="RefSeq" id="XP_054830427.1"/>
    </source>
</evidence>
<evidence type="ECO:0000313" key="1">
    <source>
        <dbReference type="Proteomes" id="UP001190640"/>
    </source>
</evidence>
<dbReference type="PANTHER" id="PTHR18841">
    <property type="entry name" value="VITELLINE MEMBRANE OUTER LAYER PROTEIN I-RELATED"/>
    <property type="match status" value="1"/>
</dbReference>
<sequence length="232" mass="25955">MSTKNKEELIKNRRESKPPCSYALAERWLDLIHRTHVVKPVLLSPAWPPSAKAVHYRIIMYYDNDDDDDDDDDDRSVLTYCPPGQISATLRALPKEHGRLIDDTGINGIRLHCSDGTFITSSVGRFGTWSDKQFCWFGFLASFSLRVSPPQGIGDDTAANNIKFKCEDGIILEGSGPEWGTYGAWSDSCEPGAMCGLQTKVEYPKGAAALDRTELNDVKFFCCEYLMPTPLY</sequence>
<dbReference type="RefSeq" id="XP_054830427.1">
    <property type="nucleotide sequence ID" value="XM_054974452.1"/>
</dbReference>
<name>A0AA97J3A7_EUBMA</name>
<dbReference type="PANTHER" id="PTHR18841:SF2">
    <property type="entry name" value="VITELLINE MEMBRANE OUTER LAYER PROTEIN 1 HOMOLOG"/>
    <property type="match status" value="1"/>
</dbReference>
<dbReference type="GeneID" id="129326299"/>
<dbReference type="GO" id="GO:0005615">
    <property type="term" value="C:extracellular space"/>
    <property type="evidence" value="ECO:0007669"/>
    <property type="project" value="TreeGrafter"/>
</dbReference>
<dbReference type="Proteomes" id="UP001190640">
    <property type="component" value="Chromosome 3"/>
</dbReference>
<organism evidence="1 2">
    <name type="scientific">Eublepharis macularius</name>
    <name type="common">Leopard gecko</name>
    <name type="synonym">Cyrtodactylus macularius</name>
    <dbReference type="NCBI Taxonomy" id="481883"/>
    <lineage>
        <taxon>Eukaryota</taxon>
        <taxon>Metazoa</taxon>
        <taxon>Chordata</taxon>
        <taxon>Craniata</taxon>
        <taxon>Vertebrata</taxon>
        <taxon>Euteleostomi</taxon>
        <taxon>Lepidosauria</taxon>
        <taxon>Squamata</taxon>
        <taxon>Bifurcata</taxon>
        <taxon>Gekkota</taxon>
        <taxon>Eublepharidae</taxon>
        <taxon>Eublepharinae</taxon>
        <taxon>Eublepharis</taxon>
    </lineage>
</organism>
<dbReference type="AlphaFoldDB" id="A0AA97J3A7"/>
<dbReference type="Pfam" id="PF03762">
    <property type="entry name" value="VOMI"/>
    <property type="match status" value="1"/>
</dbReference>
<protein>
    <submittedName>
        <fullName evidence="2">Vitelline membrane outer layer protein 1-like</fullName>
    </submittedName>
</protein>
<accession>A0AA97J3A7</accession>
<dbReference type="InterPro" id="IPR036706">
    <property type="entry name" value="VOMI_sf"/>
</dbReference>
<gene>
    <name evidence="2" type="primary">LOC129326299</name>
</gene>
<dbReference type="Gene3D" id="2.100.10.20">
    <property type="entry name" value="Vitelline membrane outer layer protein I (VOMI)"/>
    <property type="match status" value="1"/>
</dbReference>
<dbReference type="SUPFAM" id="SSF51092">
    <property type="entry name" value="Vitelline membrane outer protein-I (VMO-I)"/>
    <property type="match status" value="1"/>
</dbReference>
<reference evidence="2" key="1">
    <citation type="submission" date="2025-08" db="UniProtKB">
        <authorList>
            <consortium name="RefSeq"/>
        </authorList>
    </citation>
    <scope>IDENTIFICATION</scope>
    <source>
        <tissue evidence="2">Blood</tissue>
    </source>
</reference>
<keyword evidence="1" id="KW-1185">Reference proteome</keyword>